<reference evidence="2" key="2">
    <citation type="submission" date="2020-10" db="EMBL/GenBank/DDBJ databases">
        <authorList>
            <person name="Cooper E.A."/>
            <person name="Brenton Z.W."/>
            <person name="Flinn B.S."/>
            <person name="Jenkins J."/>
            <person name="Shu S."/>
            <person name="Flowers D."/>
            <person name="Luo F."/>
            <person name="Wang Y."/>
            <person name="Xia P."/>
            <person name="Barry K."/>
            <person name="Daum C."/>
            <person name="Lipzen A."/>
            <person name="Yoshinaga Y."/>
            <person name="Schmutz J."/>
            <person name="Saski C."/>
            <person name="Vermerris W."/>
            <person name="Kresovich S."/>
        </authorList>
    </citation>
    <scope>NUCLEOTIDE SEQUENCE</scope>
</reference>
<dbReference type="Proteomes" id="UP000807115">
    <property type="component" value="Chromosome 9"/>
</dbReference>
<protein>
    <submittedName>
        <fullName evidence="2">Uncharacterized protein</fullName>
    </submittedName>
</protein>
<name>A0A921Q9H7_SORBI</name>
<feature type="transmembrane region" description="Helical" evidence="1">
    <location>
        <begin position="21"/>
        <end position="45"/>
    </location>
</feature>
<keyword evidence="1" id="KW-1133">Transmembrane helix</keyword>
<accession>A0A921Q9H7</accession>
<gene>
    <name evidence="2" type="ORF">BDA96_09G089800</name>
</gene>
<keyword evidence="1" id="KW-0472">Membrane</keyword>
<sequence>MDNNVHCRHSRTSRDVLVVRIFLLYVIDMIACQSTVFVFFSFIYMENITE</sequence>
<proteinExistence type="predicted"/>
<comment type="caution">
    <text evidence="2">The sequence shown here is derived from an EMBL/GenBank/DDBJ whole genome shotgun (WGS) entry which is preliminary data.</text>
</comment>
<keyword evidence="1" id="KW-0812">Transmembrane</keyword>
<organism evidence="2 3">
    <name type="scientific">Sorghum bicolor</name>
    <name type="common">Sorghum</name>
    <name type="synonym">Sorghum vulgare</name>
    <dbReference type="NCBI Taxonomy" id="4558"/>
    <lineage>
        <taxon>Eukaryota</taxon>
        <taxon>Viridiplantae</taxon>
        <taxon>Streptophyta</taxon>
        <taxon>Embryophyta</taxon>
        <taxon>Tracheophyta</taxon>
        <taxon>Spermatophyta</taxon>
        <taxon>Magnoliopsida</taxon>
        <taxon>Liliopsida</taxon>
        <taxon>Poales</taxon>
        <taxon>Poaceae</taxon>
        <taxon>PACMAD clade</taxon>
        <taxon>Panicoideae</taxon>
        <taxon>Andropogonodae</taxon>
        <taxon>Andropogoneae</taxon>
        <taxon>Sorghinae</taxon>
        <taxon>Sorghum</taxon>
    </lineage>
</organism>
<dbReference type="AlphaFoldDB" id="A0A921Q9H7"/>
<evidence type="ECO:0000313" key="3">
    <source>
        <dbReference type="Proteomes" id="UP000807115"/>
    </source>
</evidence>
<reference evidence="2" key="1">
    <citation type="journal article" date="2019" name="BMC Genomics">
        <title>A new reference genome for Sorghum bicolor reveals high levels of sequence similarity between sweet and grain genotypes: implications for the genetics of sugar metabolism.</title>
        <authorList>
            <person name="Cooper E.A."/>
            <person name="Brenton Z.W."/>
            <person name="Flinn B.S."/>
            <person name="Jenkins J."/>
            <person name="Shu S."/>
            <person name="Flowers D."/>
            <person name="Luo F."/>
            <person name="Wang Y."/>
            <person name="Xia P."/>
            <person name="Barry K."/>
            <person name="Daum C."/>
            <person name="Lipzen A."/>
            <person name="Yoshinaga Y."/>
            <person name="Schmutz J."/>
            <person name="Saski C."/>
            <person name="Vermerris W."/>
            <person name="Kresovich S."/>
        </authorList>
    </citation>
    <scope>NUCLEOTIDE SEQUENCE</scope>
</reference>
<dbReference type="EMBL" id="CM027688">
    <property type="protein sequence ID" value="KAG0517441.1"/>
    <property type="molecule type" value="Genomic_DNA"/>
</dbReference>
<evidence type="ECO:0000313" key="2">
    <source>
        <dbReference type="EMBL" id="KAG0517441.1"/>
    </source>
</evidence>
<evidence type="ECO:0000256" key="1">
    <source>
        <dbReference type="SAM" id="Phobius"/>
    </source>
</evidence>